<keyword evidence="3" id="KW-1185">Reference proteome</keyword>
<proteinExistence type="predicted"/>
<feature type="transmembrane region" description="Helical" evidence="1">
    <location>
        <begin position="137"/>
        <end position="159"/>
    </location>
</feature>
<keyword evidence="1" id="KW-0472">Membrane</keyword>
<dbReference type="AlphaFoldDB" id="A0A9P5RZV6"/>
<keyword evidence="1" id="KW-0812">Transmembrane</keyword>
<gene>
    <name evidence="2" type="ORF">BG015_008827</name>
</gene>
<accession>A0A9P5RZV6</accession>
<keyword evidence="1" id="KW-1133">Transmembrane helix</keyword>
<feature type="transmembrane region" description="Helical" evidence="1">
    <location>
        <begin position="7"/>
        <end position="29"/>
    </location>
</feature>
<dbReference type="EMBL" id="JAAAUQ010000537">
    <property type="protein sequence ID" value="KAF9149374.1"/>
    <property type="molecule type" value="Genomic_DNA"/>
</dbReference>
<comment type="caution">
    <text evidence="2">The sequence shown here is derived from an EMBL/GenBank/DDBJ whole genome shotgun (WGS) entry which is preliminary data.</text>
</comment>
<dbReference type="Proteomes" id="UP000748756">
    <property type="component" value="Unassembled WGS sequence"/>
</dbReference>
<name>A0A9P5RZV6_9FUNG</name>
<evidence type="ECO:0000256" key="1">
    <source>
        <dbReference type="SAM" id="Phobius"/>
    </source>
</evidence>
<reference evidence="2" key="1">
    <citation type="journal article" date="2020" name="Fungal Divers.">
        <title>Resolving the Mortierellaceae phylogeny through synthesis of multi-gene phylogenetics and phylogenomics.</title>
        <authorList>
            <person name="Vandepol N."/>
            <person name="Liber J."/>
            <person name="Desiro A."/>
            <person name="Na H."/>
            <person name="Kennedy M."/>
            <person name="Barry K."/>
            <person name="Grigoriev I.V."/>
            <person name="Miller A.N."/>
            <person name="O'Donnell K."/>
            <person name="Stajich J.E."/>
            <person name="Bonito G."/>
        </authorList>
    </citation>
    <scope>NUCLEOTIDE SEQUENCE</scope>
    <source>
        <strain evidence="2">NRRL 6426</strain>
    </source>
</reference>
<dbReference type="OrthoDB" id="2430950at2759"/>
<sequence length="171" mass="19881">MSPLLYGLRLWLVLFTFVNFTFIMAFYAWDRVLVDKMNADVPDGEKMPIVYVWDDYAVITSSVVLFVSNAYSVFGKKPLVQNRFPRAFLMLIPKLFLLGYQLHVMHGLVRASNEYGMNQFSCSFWSEELVTVYGMRLAYFFLLLFTGFFTVVEMFVPLIKGPAYPPKDAHY</sequence>
<protein>
    <submittedName>
        <fullName evidence="2">Uncharacterized protein</fullName>
    </submittedName>
</protein>
<organism evidence="2 3">
    <name type="scientific">Linnemannia schmuckeri</name>
    <dbReference type="NCBI Taxonomy" id="64567"/>
    <lineage>
        <taxon>Eukaryota</taxon>
        <taxon>Fungi</taxon>
        <taxon>Fungi incertae sedis</taxon>
        <taxon>Mucoromycota</taxon>
        <taxon>Mortierellomycotina</taxon>
        <taxon>Mortierellomycetes</taxon>
        <taxon>Mortierellales</taxon>
        <taxon>Mortierellaceae</taxon>
        <taxon>Linnemannia</taxon>
    </lineage>
</organism>
<evidence type="ECO:0000313" key="3">
    <source>
        <dbReference type="Proteomes" id="UP000748756"/>
    </source>
</evidence>
<evidence type="ECO:0000313" key="2">
    <source>
        <dbReference type="EMBL" id="KAF9149374.1"/>
    </source>
</evidence>
<feature type="transmembrane region" description="Helical" evidence="1">
    <location>
        <begin position="56"/>
        <end position="75"/>
    </location>
</feature>
<feature type="transmembrane region" description="Helical" evidence="1">
    <location>
        <begin position="87"/>
        <end position="109"/>
    </location>
</feature>